<evidence type="ECO:0000313" key="19">
    <source>
        <dbReference type="Proteomes" id="UP000018468"/>
    </source>
</evidence>
<keyword evidence="6" id="KW-0175">Coiled coil</keyword>
<feature type="domain" description="Ras-GEF" evidence="15">
    <location>
        <begin position="1482"/>
        <end position="1733"/>
    </location>
</feature>
<organism evidence="18 19">
    <name type="scientific">Lepisosteus oculatus</name>
    <name type="common">Spotted gar</name>
    <dbReference type="NCBI Taxonomy" id="7918"/>
    <lineage>
        <taxon>Eukaryota</taxon>
        <taxon>Metazoa</taxon>
        <taxon>Chordata</taxon>
        <taxon>Craniata</taxon>
        <taxon>Vertebrata</taxon>
        <taxon>Euteleostomi</taxon>
        <taxon>Actinopterygii</taxon>
        <taxon>Neopterygii</taxon>
        <taxon>Holostei</taxon>
        <taxon>Semionotiformes</taxon>
        <taxon>Lepisosteidae</taxon>
        <taxon>Lepisosteus</taxon>
    </lineage>
</organism>
<dbReference type="InterPro" id="IPR001895">
    <property type="entry name" value="RASGEF_cat_dom"/>
</dbReference>
<comment type="function">
    <text evidence="8">RAS-Guanine nucleotide exchange factor (GEF) that controls the negative regulation of neuronal dendrite growth by mediating a signaling pathway linking RAS and MAP2. May be involved in cellular senescence.</text>
</comment>
<dbReference type="InterPro" id="IPR036964">
    <property type="entry name" value="RASGEF_cat_dom_sf"/>
</dbReference>
<keyword evidence="5" id="KW-0677">Repeat</keyword>
<dbReference type="PANTHER" id="PTHR21560">
    <property type="entry name" value="VERY KIND PROTEIN"/>
    <property type="match status" value="1"/>
</dbReference>
<evidence type="ECO:0000256" key="5">
    <source>
        <dbReference type="ARBA" id="ARBA00022737"/>
    </source>
</evidence>
<dbReference type="FunFam" id="1.10.510.10:FF:000694">
    <property type="entry name" value="Kinase non-catalytic C-lobe domain containing 1"/>
    <property type="match status" value="1"/>
</dbReference>
<dbReference type="FunFam" id="1.10.840.10:FF:000013">
    <property type="entry name" value="Kinase non-catalytic C-lobe domain-containing 1"/>
    <property type="match status" value="1"/>
</dbReference>
<dbReference type="EMBL" id="AHAT01004086">
    <property type="status" value="NOT_ANNOTATED_CDS"/>
    <property type="molecule type" value="Genomic_DNA"/>
</dbReference>
<evidence type="ECO:0000256" key="2">
    <source>
        <dbReference type="ARBA" id="ARBA00004484"/>
    </source>
</evidence>
<sequence>MGTFETAVAVYYEEEDEEEEYYEFEPLPTVLEDEENVSLADILSLRDNCLTEQEIWAVCLECALSLRCIAHSALFHTLCITPDTLAFNAHGNVCFMEQLSDDPEGAFVPPEFDRTGNTFEAHVYSLGSTLAAAIEYVIEPELEPQLSHNLKTLLNEMQQERPEDRPNIEAIIRLGELHLMQVSSANICRKLSAIGRRVLSIESVGNFQDGSENSWNIIERKTIVEHKQQVFERNPADGSSSTEDLTSDMNVLSIRIADMTEGNKCAQDIKEVHEALLKGEAIAKDLAQDRAEKEGYTLLNRDECTFELQLESTATAPSSRNNSTYSDIPKIVNAIDAMHIKTVQSFEHLPPRNKNVCSSPSHHFQAPIESNENISSLQNTEFKVSSSNLNNNPAILKSSSLNETAANNNNPMKKSMFCLNEETRDEVSTEYNVNFSKRVKSGVSKPPVCVLVQWISLKELLSRCGRPLTINELFALCHTCLSTLQTYIDYPAAYICMDSVYVGCEGEVLFLIPKKTGSCDTFYIAPEFQQHGIVTEKVCVYGIAAVLWAAAKFNISPNQKLPLPKTLKRLLLEMAKRTPIERPSIAKAQKSCSDYLLQHGTNAEKVWADLINSVHQLFNRHDVMESQNVVDNKILSYQQDPSGFKTGFVPIAGENKLSAVQGPVPCQYSVSNSHLPAAFTSLKTHFRPIVLSQNTDIKAKNQEIQQENGEVLLKDIENEEEEDVNEPLCHEGVQKSPIPDNDFSSTPSSGKTLINSPSSISSDSTNQEKRSNTNSESFSDYAAASALPENSVGNNFNNFLLRQDPKTGLLTLLPVQIAVKEPIPGLEFNIAPLSSSCQKLPSGSRGSKPDEKLEMPVSNKSTVDNASDAEMSCSTYDIEKQVDRHNVVEVVDRMALAPLVSPAKSRGLQKVVHLIKEEFAFDGYLENGVEDLAMEGEYILSLKDLQHGTFCSAISEKFCDLYWDKQLLDELYKVVNRKHGQIILSSSKALSSLDNTAQLASKVKKRAVSPLGRKQRKARDACQCSPPDLHGNRCQKLKVMPTNSQPLPVTGNACLHKKNTEEGKDSGDNVSPDIEDTDSLTSERMPENTCSPSPCPGHIRQCRPGWSVAFYGEDCFREDVQKYVKKLGRQKANSFIYDLQELQQQLMIETRNLKKTRVFYQKLLQQERKNKGSEAKIMLPKVKAQLEEMTSKVEFLQSVKKYLEVLYMEQWGLDLSFLPSLATSGPEFLDLKPSEDNSMLSFQSVTIRGKSNQDKRKTLQSGTPLGLISYLFARNAAVEGYIQQFLYTFRYFCTPEDFLQFLIDKLNSVAGNSANQSTSADCRKVYSRSLDVLQAWVEDCKQVDFSPKSNLLNILEDFIVSKVVPLDSRGESLLVLAKSNPEKRRSYPVPGCCVSSMSMHDDDETKSVHSLCKKISTEDPARKSFQWRISKGAEPQVALRKEKPFSVAAALPRPCYTSLIDEMSSSHLKTEEKYPFFQSEYSVQQTAQQLTLLQQEMFQGCHPVHFLNSRALGVKDKTLNIAKAVSPDNVSAEGSNLFASEMTQDPYILQLLKYADHVSNWVSAETVICDTVKTQTGLLSKFLLIAKLCYESRNFATAMQILGGLENVIVRQLPAWKNLSAKVCEIMEELKAVQVFLKSDNLCLMEGEQFKKLPTIPAAHILTMHVQQLEIGALTMANGAFKWSKLRNIAKIVSQVHAFQENAYNFIPDLELQAYLKQRIAHFSGTDIPLLAAENNTNFHQIPADKHSRKIQDTFRRMKATFQ</sequence>
<name>W5MKC3_LEPOC</name>
<dbReference type="PROSITE" id="PS50009">
    <property type="entry name" value="RASGEF_CAT"/>
    <property type="match status" value="1"/>
</dbReference>
<dbReference type="CDD" id="cd06224">
    <property type="entry name" value="REM"/>
    <property type="match status" value="1"/>
</dbReference>
<feature type="region of interest" description="Disordered" evidence="14">
    <location>
        <begin position="1057"/>
        <end position="1093"/>
    </location>
</feature>
<dbReference type="PANTHER" id="PTHR21560:SF0">
    <property type="entry name" value="KINASE NON-CATALYTIC C-LOBE DOMAIN-CONTAINING PROTEIN 1"/>
    <property type="match status" value="1"/>
</dbReference>
<evidence type="ECO:0000259" key="15">
    <source>
        <dbReference type="PROSITE" id="PS50009"/>
    </source>
</evidence>
<evidence type="ECO:0000256" key="1">
    <source>
        <dbReference type="ARBA" id="ARBA00004279"/>
    </source>
</evidence>
<evidence type="ECO:0000256" key="13">
    <source>
        <dbReference type="PROSITE-ProRule" id="PRU00168"/>
    </source>
</evidence>
<dbReference type="FunFam" id="1.20.870.10:FF:000036">
    <property type="entry name" value="Kinase non-catalytic C-lobe domain containing 1"/>
    <property type="match status" value="1"/>
</dbReference>
<dbReference type="InterPro" id="IPR011019">
    <property type="entry name" value="KIND_dom"/>
</dbReference>
<feature type="compositionally biased region" description="Polar residues" evidence="14">
    <location>
        <begin position="742"/>
        <end position="755"/>
    </location>
</feature>
<evidence type="ECO:0000256" key="11">
    <source>
        <dbReference type="ARBA" id="ARBA00075611"/>
    </source>
</evidence>
<accession>W5MKC3</accession>
<keyword evidence="4 13" id="KW-0344">Guanine-nucleotide releasing factor</keyword>
<dbReference type="Ensembl" id="ENSLOCT00000008843.1">
    <property type="protein sequence ID" value="ENSLOCP00000008832.1"/>
    <property type="gene ID" value="ENSLOCG00000007289.1"/>
</dbReference>
<evidence type="ECO:0000256" key="7">
    <source>
        <dbReference type="ARBA" id="ARBA00023273"/>
    </source>
</evidence>
<feature type="domain" description="N-terminal Ras-GEF" evidence="16">
    <location>
        <begin position="1255"/>
        <end position="1384"/>
    </location>
</feature>
<keyword evidence="19" id="KW-1185">Reference proteome</keyword>
<keyword evidence="3" id="KW-0597">Phosphoprotein</keyword>
<dbReference type="Pfam" id="PF00617">
    <property type="entry name" value="RasGEF"/>
    <property type="match status" value="1"/>
</dbReference>
<dbReference type="SMART" id="SM00750">
    <property type="entry name" value="KIND"/>
    <property type="match status" value="2"/>
</dbReference>
<dbReference type="Bgee" id="ENSLOCG00000007289">
    <property type="expression patterns" value="Expressed in testis and 7 other cell types or tissues"/>
</dbReference>
<reference evidence="18" key="2">
    <citation type="submission" date="2025-08" db="UniProtKB">
        <authorList>
            <consortium name="Ensembl"/>
        </authorList>
    </citation>
    <scope>IDENTIFICATION</scope>
</reference>
<feature type="domain" description="KIND" evidence="17">
    <location>
        <begin position="37"/>
        <end position="217"/>
    </location>
</feature>
<dbReference type="PROSITE" id="PS50212">
    <property type="entry name" value="RASGEF_NTER"/>
    <property type="match status" value="1"/>
</dbReference>
<evidence type="ECO:0000256" key="3">
    <source>
        <dbReference type="ARBA" id="ARBA00022553"/>
    </source>
</evidence>
<dbReference type="HOGENOM" id="CLU_003380_0_0_1"/>
<dbReference type="GO" id="GO:0048814">
    <property type="term" value="P:regulation of dendrite morphogenesis"/>
    <property type="evidence" value="ECO:0000318"/>
    <property type="project" value="GO_Central"/>
</dbReference>
<dbReference type="InterPro" id="IPR029899">
    <property type="entry name" value="KNDC1"/>
</dbReference>
<dbReference type="Proteomes" id="UP000018468">
    <property type="component" value="Linkage group LG5"/>
</dbReference>
<dbReference type="GO" id="GO:0030425">
    <property type="term" value="C:dendrite"/>
    <property type="evidence" value="ECO:0000318"/>
    <property type="project" value="GO_Central"/>
</dbReference>
<evidence type="ECO:0000259" key="17">
    <source>
        <dbReference type="PROSITE" id="PS51377"/>
    </source>
</evidence>
<dbReference type="InterPro" id="IPR023578">
    <property type="entry name" value="Ras_GEF_dom_sf"/>
</dbReference>
<dbReference type="Gene3D" id="1.10.510.10">
    <property type="entry name" value="Transferase(Phosphotransferase) domain 1"/>
    <property type="match status" value="2"/>
</dbReference>
<dbReference type="GO" id="GO:0005085">
    <property type="term" value="F:guanyl-nucleotide exchange factor activity"/>
    <property type="evidence" value="ECO:0000318"/>
    <property type="project" value="GO_Central"/>
</dbReference>
<dbReference type="SMART" id="SM00147">
    <property type="entry name" value="RasGEF"/>
    <property type="match status" value="1"/>
</dbReference>
<evidence type="ECO:0000256" key="9">
    <source>
        <dbReference type="ARBA" id="ARBA00064286"/>
    </source>
</evidence>
<feature type="compositionally biased region" description="Basic and acidic residues" evidence="14">
    <location>
        <begin position="1058"/>
        <end position="1067"/>
    </location>
</feature>
<reference evidence="18" key="3">
    <citation type="submission" date="2025-09" db="UniProtKB">
        <authorList>
            <consortium name="Ensembl"/>
        </authorList>
    </citation>
    <scope>IDENTIFICATION</scope>
</reference>
<protein>
    <recommendedName>
        <fullName evidence="10">Kinase non-catalytic C-lobe domain-containing protein 1</fullName>
    </recommendedName>
    <alternativeName>
        <fullName evidence="12">Protein very KIND</fullName>
    </alternativeName>
    <alternativeName>
        <fullName evidence="11">Ras-GEF domain-containing family member 2</fullName>
    </alternativeName>
</protein>
<dbReference type="SUPFAM" id="SSF56112">
    <property type="entry name" value="Protein kinase-like (PK-like)"/>
    <property type="match status" value="2"/>
</dbReference>
<dbReference type="Pfam" id="PF00618">
    <property type="entry name" value="RasGEF_N"/>
    <property type="match status" value="1"/>
</dbReference>
<dbReference type="Gene3D" id="1.20.870.10">
    <property type="entry name" value="Son of sevenless (SoS) protein Chain: S domain 1"/>
    <property type="match status" value="1"/>
</dbReference>
<comment type="subcellular location">
    <subcellularLocation>
        <location evidence="1">Cell projection</location>
        <location evidence="1">Dendrite</location>
    </subcellularLocation>
    <subcellularLocation>
        <location evidence="2">Perikaryon</location>
    </subcellularLocation>
</comment>
<feature type="domain" description="KIND" evidence="17">
    <location>
        <begin position="455"/>
        <end position="620"/>
    </location>
</feature>
<evidence type="ECO:0000256" key="4">
    <source>
        <dbReference type="ARBA" id="ARBA00022658"/>
    </source>
</evidence>
<dbReference type="InParanoid" id="W5MKC3"/>
<dbReference type="OMA" id="ASTCKVH"/>
<proteinExistence type="predicted"/>
<dbReference type="FunFam" id="1.10.510.10:FF:000529">
    <property type="entry name" value="Kinase non-catalytic C-lobe domain-containing 1"/>
    <property type="match status" value="1"/>
</dbReference>
<dbReference type="GeneTree" id="ENSGT00390000011408"/>
<feature type="region of interest" description="Disordered" evidence="14">
    <location>
        <begin position="719"/>
        <end position="777"/>
    </location>
</feature>
<dbReference type="eggNOG" id="ENOG502QSHW">
    <property type="taxonomic scope" value="Eukaryota"/>
</dbReference>
<evidence type="ECO:0000256" key="6">
    <source>
        <dbReference type="ARBA" id="ARBA00023054"/>
    </source>
</evidence>
<reference evidence="19" key="1">
    <citation type="submission" date="2011-12" db="EMBL/GenBank/DDBJ databases">
        <title>The Draft Genome of Lepisosteus oculatus.</title>
        <authorList>
            <consortium name="The Broad Institute Genome Assembly &amp; Analysis Group"/>
            <consortium name="Computational R&amp;D Group"/>
            <consortium name="and Sequencing Platform"/>
            <person name="Di Palma F."/>
            <person name="Alfoldi J."/>
            <person name="Johnson J."/>
            <person name="Berlin A."/>
            <person name="Gnerre S."/>
            <person name="Jaffe D."/>
            <person name="MacCallum I."/>
            <person name="Young S."/>
            <person name="Walker B.J."/>
            <person name="Lander E.S."/>
            <person name="Lindblad-Toh K."/>
        </authorList>
    </citation>
    <scope>NUCLEOTIDE SEQUENCE [LARGE SCALE GENOMIC DNA]</scope>
</reference>
<evidence type="ECO:0000256" key="8">
    <source>
        <dbReference type="ARBA" id="ARBA00059522"/>
    </source>
</evidence>
<evidence type="ECO:0000256" key="14">
    <source>
        <dbReference type="SAM" id="MobiDB-lite"/>
    </source>
</evidence>
<evidence type="ECO:0000256" key="10">
    <source>
        <dbReference type="ARBA" id="ARBA00073176"/>
    </source>
</evidence>
<dbReference type="GO" id="GO:0043204">
    <property type="term" value="C:perikaryon"/>
    <property type="evidence" value="ECO:0007669"/>
    <property type="project" value="UniProtKB-SubCell"/>
</dbReference>
<dbReference type="PROSITE" id="PS51377">
    <property type="entry name" value="KIND"/>
    <property type="match status" value="2"/>
</dbReference>
<comment type="subunit">
    <text evidence="9">Interacts (via KIND2) with MAP2; the interaction enhances MAP2 phosphorylation and localizes KNDC1 to dendrites.</text>
</comment>
<dbReference type="Pfam" id="PF16474">
    <property type="entry name" value="KIND"/>
    <property type="match status" value="1"/>
</dbReference>
<dbReference type="GO" id="GO:0007264">
    <property type="term" value="P:small GTPase-mediated signal transduction"/>
    <property type="evidence" value="ECO:0007669"/>
    <property type="project" value="InterPro"/>
</dbReference>
<keyword evidence="7" id="KW-0966">Cell projection</keyword>
<evidence type="ECO:0000313" key="18">
    <source>
        <dbReference type="Ensembl" id="ENSLOCP00000008832.1"/>
    </source>
</evidence>
<dbReference type="InterPro" id="IPR011009">
    <property type="entry name" value="Kinase-like_dom_sf"/>
</dbReference>
<dbReference type="Gene3D" id="1.10.840.10">
    <property type="entry name" value="Ras guanine-nucleotide exchange factors catalytic domain"/>
    <property type="match status" value="1"/>
</dbReference>
<dbReference type="SUPFAM" id="SSF48366">
    <property type="entry name" value="Ras GEF"/>
    <property type="match status" value="1"/>
</dbReference>
<feature type="compositionally biased region" description="Polar residues" evidence="14">
    <location>
        <begin position="836"/>
        <end position="845"/>
    </location>
</feature>
<dbReference type="InterPro" id="IPR000651">
    <property type="entry name" value="Ras-like_Gua-exchang_fac_N"/>
</dbReference>
<feature type="region of interest" description="Disordered" evidence="14">
    <location>
        <begin position="836"/>
        <end position="864"/>
    </location>
</feature>
<evidence type="ECO:0000259" key="16">
    <source>
        <dbReference type="PROSITE" id="PS50212"/>
    </source>
</evidence>
<dbReference type="GO" id="GO:0032045">
    <property type="term" value="C:guanyl-nucleotide exchange factor complex"/>
    <property type="evidence" value="ECO:0000318"/>
    <property type="project" value="GO_Central"/>
</dbReference>
<evidence type="ECO:0000256" key="12">
    <source>
        <dbReference type="ARBA" id="ARBA00081643"/>
    </source>
</evidence>
<dbReference type="GO" id="GO:0043025">
    <property type="term" value="C:neuronal cell body"/>
    <property type="evidence" value="ECO:0000318"/>
    <property type="project" value="GO_Central"/>
</dbReference>